<keyword evidence="3" id="KW-1185">Reference proteome</keyword>
<keyword evidence="1" id="KW-0472">Membrane</keyword>
<keyword evidence="1" id="KW-0812">Transmembrane</keyword>
<evidence type="ECO:0000313" key="3">
    <source>
        <dbReference type="Proteomes" id="UP000001431"/>
    </source>
</evidence>
<feature type="transmembrane region" description="Helical" evidence="1">
    <location>
        <begin position="25"/>
        <end position="44"/>
    </location>
</feature>
<protein>
    <submittedName>
        <fullName evidence="2">Uncharacterized protein</fullName>
    </submittedName>
</protein>
<gene>
    <name evidence="2" type="ordered locus">Pcal_1965</name>
</gene>
<dbReference type="EMBL" id="CP000561">
    <property type="protein sequence ID" value="ABO09380.1"/>
    <property type="molecule type" value="Genomic_DNA"/>
</dbReference>
<evidence type="ECO:0000256" key="1">
    <source>
        <dbReference type="SAM" id="Phobius"/>
    </source>
</evidence>
<dbReference type="eggNOG" id="arCOG05694">
    <property type="taxonomic scope" value="Archaea"/>
</dbReference>
<dbReference type="GeneID" id="4910184"/>
<evidence type="ECO:0000313" key="2">
    <source>
        <dbReference type="EMBL" id="ABO09380.1"/>
    </source>
</evidence>
<dbReference type="HOGENOM" id="CLU_2340300_0_0_2"/>
<dbReference type="STRING" id="410359.Pcal_1965"/>
<accession>A3MXL3</accession>
<sequence>MLGLVALTVVAVVAALALRRVRDRALTALALAGLVLLAVPAVVVNGDVVERLVAAVYVYAPYWEYLVPLAFFALALLPGGRANNKRKRKGREVKKDVVIV</sequence>
<dbReference type="RefSeq" id="WP_011850638.1">
    <property type="nucleotide sequence ID" value="NC_009073.1"/>
</dbReference>
<organism evidence="2 3">
    <name type="scientific">Pyrobaculum calidifontis (strain DSM 21063 / JCM 11548 / VA1)</name>
    <dbReference type="NCBI Taxonomy" id="410359"/>
    <lineage>
        <taxon>Archaea</taxon>
        <taxon>Thermoproteota</taxon>
        <taxon>Thermoprotei</taxon>
        <taxon>Thermoproteales</taxon>
        <taxon>Thermoproteaceae</taxon>
        <taxon>Pyrobaculum</taxon>
    </lineage>
</organism>
<keyword evidence="1" id="KW-1133">Transmembrane helix</keyword>
<proteinExistence type="predicted"/>
<dbReference type="KEGG" id="pcl:Pcal_1965"/>
<dbReference type="Proteomes" id="UP000001431">
    <property type="component" value="Chromosome"/>
</dbReference>
<reference evidence="2" key="1">
    <citation type="submission" date="2007-02" db="EMBL/GenBank/DDBJ databases">
        <title>Complete sequence of Pyrobaculum calidifontis JCM 11548.</title>
        <authorList>
            <consortium name="US DOE Joint Genome Institute"/>
            <person name="Copeland A."/>
            <person name="Lucas S."/>
            <person name="Lapidus A."/>
            <person name="Barry K."/>
            <person name="Glavina del Rio T."/>
            <person name="Dalin E."/>
            <person name="Tice H."/>
            <person name="Pitluck S."/>
            <person name="Chain P."/>
            <person name="Malfatti S."/>
            <person name="Shin M."/>
            <person name="Vergez L."/>
            <person name="Schmutz J."/>
            <person name="Larimer F."/>
            <person name="Land M."/>
            <person name="Hauser L."/>
            <person name="Kyrpides N."/>
            <person name="Mikhailova N."/>
            <person name="Cozen A.E."/>
            <person name="Fitz-Gibbon S.T."/>
            <person name="House C.H."/>
            <person name="Saltikov C."/>
            <person name="Lowe T.M."/>
            <person name="Richardson P."/>
        </authorList>
    </citation>
    <scope>NUCLEOTIDE SEQUENCE [LARGE SCALE GENOMIC DNA]</scope>
    <source>
        <strain evidence="2">JCM 11548</strain>
    </source>
</reference>
<dbReference type="AlphaFoldDB" id="A3MXL3"/>
<name>A3MXL3_PYRCJ</name>
<feature type="transmembrane region" description="Helical" evidence="1">
    <location>
        <begin position="56"/>
        <end position="77"/>
    </location>
</feature>